<dbReference type="EMBL" id="CP000542">
    <property type="protein sequence ID" value="ABM59028.1"/>
    <property type="molecule type" value="Genomic_DNA"/>
</dbReference>
<dbReference type="NCBIfam" id="NF003642">
    <property type="entry name" value="PRK05282.1"/>
    <property type="match status" value="1"/>
</dbReference>
<dbReference type="FunFam" id="3.40.50.880:FF:000007">
    <property type="entry name" value="Peptidase E"/>
    <property type="match status" value="1"/>
</dbReference>
<evidence type="ECO:0000256" key="1">
    <source>
        <dbReference type="ARBA" id="ARBA00004496"/>
    </source>
</evidence>
<evidence type="ECO:0000256" key="3">
    <source>
        <dbReference type="ARBA" id="ARBA00022490"/>
    </source>
</evidence>
<evidence type="ECO:0000313" key="12">
    <source>
        <dbReference type="Proteomes" id="UP000000374"/>
    </source>
</evidence>
<comment type="subcellular location">
    <subcellularLocation>
        <location evidence="1">Cytoplasm</location>
    </subcellularLocation>
</comment>
<dbReference type="InterPro" id="IPR005320">
    <property type="entry name" value="Peptidase_S51"/>
</dbReference>
<dbReference type="Pfam" id="PF03575">
    <property type="entry name" value="Peptidase_S51"/>
    <property type="match status" value="1"/>
</dbReference>
<dbReference type="GO" id="GO:0016805">
    <property type="term" value="F:dipeptidase activity"/>
    <property type="evidence" value="ECO:0007669"/>
    <property type="project" value="UniProtKB-KW"/>
</dbReference>
<dbReference type="CDD" id="cd03146">
    <property type="entry name" value="GAT1_Peptidase_E"/>
    <property type="match status" value="1"/>
</dbReference>
<dbReference type="Proteomes" id="UP000000374">
    <property type="component" value="Chromosome"/>
</dbReference>
<comment type="catalytic activity">
    <reaction evidence="8">
        <text>Dipeptidase E catalyzes the hydrolysis of dipeptides Asp-|-Xaa. It does not act on peptides with N-terminal Glu, Asn or Gln, nor does it cleave isoaspartyl peptides.</text>
        <dbReference type="EC" id="3.4.13.21"/>
    </reaction>
</comment>
<proteinExistence type="inferred from homology"/>
<dbReference type="HOGENOM" id="CLU_071689_0_0_4"/>
<keyword evidence="5 11" id="KW-0378">Hydrolase</keyword>
<dbReference type="KEGG" id="vei:Veis_3298"/>
<evidence type="ECO:0000313" key="11">
    <source>
        <dbReference type="EMBL" id="ABM59028.1"/>
    </source>
</evidence>
<keyword evidence="4" id="KW-0645">Protease</keyword>
<dbReference type="OrthoDB" id="3373764at2"/>
<dbReference type="Gene3D" id="3.40.50.880">
    <property type="match status" value="1"/>
</dbReference>
<dbReference type="GO" id="GO:0006508">
    <property type="term" value="P:proteolysis"/>
    <property type="evidence" value="ECO:0007669"/>
    <property type="project" value="UniProtKB-KW"/>
</dbReference>
<evidence type="ECO:0000256" key="9">
    <source>
        <dbReference type="ARBA" id="ARBA00066675"/>
    </source>
</evidence>
<keyword evidence="3" id="KW-0963">Cytoplasm</keyword>
<keyword evidence="12" id="KW-1185">Reference proteome</keyword>
<dbReference type="GO" id="GO:0008236">
    <property type="term" value="F:serine-type peptidase activity"/>
    <property type="evidence" value="ECO:0007669"/>
    <property type="project" value="UniProtKB-KW"/>
</dbReference>
<evidence type="ECO:0000256" key="6">
    <source>
        <dbReference type="ARBA" id="ARBA00022825"/>
    </source>
</evidence>
<dbReference type="eggNOG" id="COG3340">
    <property type="taxonomic scope" value="Bacteria"/>
</dbReference>
<sequence length="244" mass="26542">MRLLLLSNSINPGGAYLQHALAAVEKINRRRAIFIPYAGVTIGWDDYLNKVRQALAPIGIHVDGVHQSDDPVAAIQGAELILGGGGNTWRLLQLVRQHGLLEAIRAKVAVGTPYIGWSAGTNLACPTIRTTNDMPIVDPKGFDALNLLPFQINPHYNNELPAGHQGETRSQRIAEFTRINPDMPVLGLPEGDWLEVDGQQTVLCGPKPALLFKEGNEPREIHAGDLSFLMARQIEATPGTRGTE</sequence>
<keyword evidence="7 11" id="KW-0224">Dipeptidase</keyword>
<dbReference type="PANTHER" id="PTHR20842">
    <property type="entry name" value="PROTEASE S51 ALPHA-ASPARTYL DIPEPTIDASE"/>
    <property type="match status" value="1"/>
</dbReference>
<evidence type="ECO:0000256" key="10">
    <source>
        <dbReference type="ARBA" id="ARBA00075877"/>
    </source>
</evidence>
<dbReference type="MEROPS" id="S51.001"/>
<dbReference type="AlphaFoldDB" id="A1WN21"/>
<dbReference type="RefSeq" id="WP_011811020.1">
    <property type="nucleotide sequence ID" value="NC_008786.1"/>
</dbReference>
<comment type="similarity">
    <text evidence="2">Belongs to the peptidase S51 family.</text>
</comment>
<dbReference type="InterPro" id="IPR029062">
    <property type="entry name" value="Class_I_gatase-like"/>
</dbReference>
<evidence type="ECO:0000256" key="8">
    <source>
        <dbReference type="ARBA" id="ARBA00050239"/>
    </source>
</evidence>
<dbReference type="GO" id="GO:0005737">
    <property type="term" value="C:cytoplasm"/>
    <property type="evidence" value="ECO:0007669"/>
    <property type="project" value="UniProtKB-SubCell"/>
</dbReference>
<organism evidence="11 12">
    <name type="scientific">Verminephrobacter eiseniae (strain EF01-2)</name>
    <dbReference type="NCBI Taxonomy" id="391735"/>
    <lineage>
        <taxon>Bacteria</taxon>
        <taxon>Pseudomonadati</taxon>
        <taxon>Pseudomonadota</taxon>
        <taxon>Betaproteobacteria</taxon>
        <taxon>Burkholderiales</taxon>
        <taxon>Comamonadaceae</taxon>
        <taxon>Verminephrobacter</taxon>
    </lineage>
</organism>
<evidence type="ECO:0000256" key="5">
    <source>
        <dbReference type="ARBA" id="ARBA00022801"/>
    </source>
</evidence>
<accession>A1WN21</accession>
<dbReference type="STRING" id="391735.Veis_3298"/>
<dbReference type="PANTHER" id="PTHR20842:SF0">
    <property type="entry name" value="ALPHA-ASPARTYL DIPEPTIDASE"/>
    <property type="match status" value="1"/>
</dbReference>
<name>A1WN21_VEREI</name>
<dbReference type="SUPFAM" id="SSF52317">
    <property type="entry name" value="Class I glutamine amidotransferase-like"/>
    <property type="match status" value="1"/>
</dbReference>
<gene>
    <name evidence="11" type="ordered locus">Veis_3298</name>
</gene>
<dbReference type="GeneID" id="76461745"/>
<evidence type="ECO:0000256" key="7">
    <source>
        <dbReference type="ARBA" id="ARBA00022997"/>
    </source>
</evidence>
<dbReference type="EC" id="3.4.13.21" evidence="9"/>
<protein>
    <recommendedName>
        <fullName evidence="9">dipeptidase E</fullName>
        <ecNumber evidence="9">3.4.13.21</ecNumber>
    </recommendedName>
    <alternativeName>
        <fullName evidence="10">Asp-specific dipeptidase</fullName>
    </alternativeName>
</protein>
<evidence type="ECO:0000256" key="4">
    <source>
        <dbReference type="ARBA" id="ARBA00022670"/>
    </source>
</evidence>
<keyword evidence="6" id="KW-0720">Serine protease</keyword>
<evidence type="ECO:0000256" key="2">
    <source>
        <dbReference type="ARBA" id="ARBA00006534"/>
    </source>
</evidence>
<reference evidence="12" key="1">
    <citation type="submission" date="2006-12" db="EMBL/GenBank/DDBJ databases">
        <title>Complete sequence of chromosome 1 of Verminephrobacter eiseniae EF01-2.</title>
        <authorList>
            <person name="Copeland A."/>
            <person name="Lucas S."/>
            <person name="Lapidus A."/>
            <person name="Barry K."/>
            <person name="Detter J.C."/>
            <person name="Glavina del Rio T."/>
            <person name="Dalin E."/>
            <person name="Tice H."/>
            <person name="Pitluck S."/>
            <person name="Chertkov O."/>
            <person name="Brettin T."/>
            <person name="Bruce D."/>
            <person name="Han C."/>
            <person name="Tapia R."/>
            <person name="Gilna P."/>
            <person name="Schmutz J."/>
            <person name="Larimer F."/>
            <person name="Land M."/>
            <person name="Hauser L."/>
            <person name="Kyrpides N."/>
            <person name="Kim E."/>
            <person name="Stahl D."/>
            <person name="Richardson P."/>
        </authorList>
    </citation>
    <scope>NUCLEOTIDE SEQUENCE [LARGE SCALE GENOMIC DNA]</scope>
    <source>
        <strain evidence="12">EF01-2</strain>
    </source>
</reference>